<dbReference type="Pfam" id="PF00009">
    <property type="entry name" value="GTP_EFTU"/>
    <property type="match status" value="1"/>
</dbReference>
<dbReference type="GO" id="GO:0004781">
    <property type="term" value="F:sulfate adenylyltransferase (ATP) activity"/>
    <property type="evidence" value="ECO:0007669"/>
    <property type="project" value="UniProtKB-EC"/>
</dbReference>
<dbReference type="HAMAP" id="MF_00065">
    <property type="entry name" value="Adenylyl_sulf_kinase"/>
    <property type="match status" value="1"/>
</dbReference>
<keyword evidence="11" id="KW-0342">GTP-binding</keyword>
<evidence type="ECO:0000256" key="14">
    <source>
        <dbReference type="HAMAP-Rule" id="MF_00065"/>
    </source>
</evidence>
<dbReference type="GO" id="GO:0000103">
    <property type="term" value="P:sulfate assimilation"/>
    <property type="evidence" value="ECO:0007669"/>
    <property type="project" value="UniProtKB-UniRule"/>
</dbReference>
<dbReference type="PROSITE" id="PS00301">
    <property type="entry name" value="G_TR_1"/>
    <property type="match status" value="1"/>
</dbReference>
<keyword evidence="14" id="KW-0597">Phosphoprotein</keyword>
<comment type="catalytic activity">
    <reaction evidence="1 14">
        <text>adenosine 5'-phosphosulfate + ATP = 3'-phosphoadenylyl sulfate + ADP + H(+)</text>
        <dbReference type="Rhea" id="RHEA:24152"/>
        <dbReference type="ChEBI" id="CHEBI:15378"/>
        <dbReference type="ChEBI" id="CHEBI:30616"/>
        <dbReference type="ChEBI" id="CHEBI:58243"/>
        <dbReference type="ChEBI" id="CHEBI:58339"/>
        <dbReference type="ChEBI" id="CHEBI:456216"/>
        <dbReference type="EC" id="2.7.1.25"/>
    </reaction>
</comment>
<dbReference type="InterPro" id="IPR027417">
    <property type="entry name" value="P-loop_NTPase"/>
</dbReference>
<evidence type="ECO:0000256" key="12">
    <source>
        <dbReference type="ARBA" id="ARBA00023268"/>
    </source>
</evidence>
<dbReference type="InterPro" id="IPR011779">
    <property type="entry name" value="SO4_adenylTrfase_lsu"/>
</dbReference>
<gene>
    <name evidence="14" type="primary">cysC</name>
    <name evidence="16" type="ORF">HNR32_002000</name>
</gene>
<dbReference type="InterPro" id="IPR044139">
    <property type="entry name" value="CysN_NoDQ_III"/>
</dbReference>
<keyword evidence="8 14" id="KW-0547">Nucleotide-binding</keyword>
<comment type="similarity">
    <text evidence="4">In the N-terminal section; belongs to the TRAFAC class translation factor GTPase superfamily. Classic translation factor GTPase family. CysN/NodQ subfamily.</text>
</comment>
<dbReference type="NCBIfam" id="NF003013">
    <property type="entry name" value="PRK03846.1"/>
    <property type="match status" value="1"/>
</dbReference>
<evidence type="ECO:0000313" key="17">
    <source>
        <dbReference type="Proteomes" id="UP000559117"/>
    </source>
</evidence>
<protein>
    <recommendedName>
        <fullName evidence="14">Adenylyl-sulfate kinase</fullName>
        <ecNumber evidence="14">2.7.1.25</ecNumber>
    </recommendedName>
    <alternativeName>
        <fullName evidence="14">APS kinase</fullName>
    </alternativeName>
    <alternativeName>
        <fullName evidence="14">ATP adenosine-5'-phosphosulfate 3'-phosphotransferase</fullName>
    </alternativeName>
    <alternativeName>
        <fullName evidence="14">Adenosine-5'-phosphosulfate kinase</fullName>
    </alternativeName>
</protein>
<dbReference type="NCBIfam" id="TIGR00231">
    <property type="entry name" value="small_GTP"/>
    <property type="match status" value="1"/>
</dbReference>
<dbReference type="NCBIfam" id="TIGR00455">
    <property type="entry name" value="apsK"/>
    <property type="match status" value="1"/>
</dbReference>
<evidence type="ECO:0000256" key="9">
    <source>
        <dbReference type="ARBA" id="ARBA00022777"/>
    </source>
</evidence>
<dbReference type="InterPro" id="IPR009001">
    <property type="entry name" value="Transl_elong_EF1A/Init_IF2_C"/>
</dbReference>
<dbReference type="InterPro" id="IPR005225">
    <property type="entry name" value="Small_GTP-bd"/>
</dbReference>
<evidence type="ECO:0000256" key="5">
    <source>
        <dbReference type="ARBA" id="ARBA00022458"/>
    </source>
</evidence>
<dbReference type="RefSeq" id="WP_183862154.1">
    <property type="nucleotide sequence ID" value="NZ_JACHFH010000025.1"/>
</dbReference>
<dbReference type="SUPFAM" id="SSF50447">
    <property type="entry name" value="Translation proteins"/>
    <property type="match status" value="1"/>
</dbReference>
<evidence type="ECO:0000256" key="3">
    <source>
        <dbReference type="ARBA" id="ARBA00005438"/>
    </source>
</evidence>
<reference evidence="16 17" key="1">
    <citation type="submission" date="2020-08" db="EMBL/GenBank/DDBJ databases">
        <title>Genomic Encyclopedia of Type Strains, Phase IV (KMG-IV): sequencing the most valuable type-strain genomes for metagenomic binning, comparative biology and taxonomic classification.</title>
        <authorList>
            <person name="Goeker M."/>
        </authorList>
    </citation>
    <scope>NUCLEOTIDE SEQUENCE [LARGE SCALE GENOMIC DNA]</scope>
    <source>
        <strain evidence="16 17">DSM 24661</strain>
    </source>
</reference>
<keyword evidence="17" id="KW-1185">Reference proteome</keyword>
<dbReference type="Pfam" id="PF22594">
    <property type="entry name" value="GTP-eEF1A_C"/>
    <property type="match status" value="1"/>
</dbReference>
<keyword evidence="7 16" id="KW-0548">Nucleotidyltransferase</keyword>
<comment type="caution">
    <text evidence="16">The sequence shown here is derived from an EMBL/GenBank/DDBJ whole genome shotgun (WGS) entry which is preliminary data.</text>
</comment>
<dbReference type="UniPathway" id="UPA00140">
    <property type="reaction ID" value="UER00205"/>
</dbReference>
<dbReference type="FunFam" id="3.40.50.300:FF:000212">
    <property type="entry name" value="Adenylyl-sulfate kinase"/>
    <property type="match status" value="1"/>
</dbReference>
<dbReference type="InterPro" id="IPR054696">
    <property type="entry name" value="GTP-eEF1A_C"/>
</dbReference>
<organism evidence="16 17">
    <name type="scientific">Pectinatus brassicae</name>
    <dbReference type="NCBI Taxonomy" id="862415"/>
    <lineage>
        <taxon>Bacteria</taxon>
        <taxon>Bacillati</taxon>
        <taxon>Bacillota</taxon>
        <taxon>Negativicutes</taxon>
        <taxon>Selenomonadales</taxon>
        <taxon>Selenomonadaceae</taxon>
        <taxon>Pectinatus</taxon>
    </lineage>
</organism>
<proteinExistence type="inferred from homology"/>
<dbReference type="InterPro" id="IPR059117">
    <property type="entry name" value="APS_kinase_dom"/>
</dbReference>
<evidence type="ECO:0000256" key="11">
    <source>
        <dbReference type="ARBA" id="ARBA00023134"/>
    </source>
</evidence>
<comment type="catalytic activity">
    <reaction evidence="13">
        <text>sulfate + ATP + H(+) = adenosine 5'-phosphosulfate + diphosphate</text>
        <dbReference type="Rhea" id="RHEA:18133"/>
        <dbReference type="ChEBI" id="CHEBI:15378"/>
        <dbReference type="ChEBI" id="CHEBI:16189"/>
        <dbReference type="ChEBI" id="CHEBI:30616"/>
        <dbReference type="ChEBI" id="CHEBI:33019"/>
        <dbReference type="ChEBI" id="CHEBI:58243"/>
        <dbReference type="EC" id="2.7.7.4"/>
    </reaction>
</comment>
<dbReference type="PRINTS" id="PR00315">
    <property type="entry name" value="ELONGATNFCT"/>
</dbReference>
<dbReference type="FunFam" id="3.40.50.300:FF:000119">
    <property type="entry name" value="Sulfate adenylyltransferase subunit 1"/>
    <property type="match status" value="1"/>
</dbReference>
<evidence type="ECO:0000256" key="7">
    <source>
        <dbReference type="ARBA" id="ARBA00022695"/>
    </source>
</evidence>
<dbReference type="InterPro" id="IPR009000">
    <property type="entry name" value="Transl_B-barrel_sf"/>
</dbReference>
<dbReference type="AlphaFoldDB" id="A0A840UWS6"/>
<dbReference type="InterPro" id="IPR031157">
    <property type="entry name" value="G_TR_CS"/>
</dbReference>
<dbReference type="Proteomes" id="UP000559117">
    <property type="component" value="Unassembled WGS sequence"/>
</dbReference>
<keyword evidence="5" id="KW-0536">Nodulation</keyword>
<sequence length="616" mass="69157">MTNRSNSLLKFITCGSVDDGKSTLIGHMLYDAKLLFADQKRALELDSRIGSNNGEIDYSLLLDGLMAEREQGITIDVAYRYFTTEKRSFIVADTPGHEEYTRNMAVGASFADLAIILIDVTKGVLPQTKRHTRICAFMGIKHVVFVINKMDLVSYNKSTFADIKLDIRKLTAEFEFLSQYIIPVSATKGDNINTLAENMKWYTGSPLLDYLENIEINQARENQGFLMPVQRVVRPDHTFRGFQGQIEVGNICTGDEITVYPSRETAKISSLFLTDKKVEQVQAGQAATIQLDQEIDISRGCVLANNFNIEVSNAFVGTLLWMDDQELITGRNYFLKIGTNLVPATIMRLKYKIDINTGKHVSAEHIYKNEFVVCEIILASKIGITSFLENKELGAFILIDRITNMTSACGTITNTLRRGTNLSWQKLDINRDIRAKQLGQKPVTIWFTGLSGSGKSTLANALEKQLVAMGRHTMLLDGDNIRLGLNKNLGFTHEDRVENIRRIAETGKLMNDAGLIVLTSFISPYREDRENARNIIGQESFIEIFVDTPLEECEKRDVKGLYKKARNGEIPNFTGITSPYEKPLNADIKVNTVEHKIEEIIAAIIEKLKQTGVLKV</sequence>
<comment type="function">
    <text evidence="2">APS kinase catalyzes the synthesis of activated sulfate.</text>
</comment>
<name>A0A840UWS6_9FIRM</name>
<dbReference type="CDD" id="cd04166">
    <property type="entry name" value="CysN_ATPS"/>
    <property type="match status" value="1"/>
</dbReference>
<dbReference type="CDD" id="cd02027">
    <property type="entry name" value="APSK"/>
    <property type="match status" value="1"/>
</dbReference>
<evidence type="ECO:0000256" key="4">
    <source>
        <dbReference type="ARBA" id="ARBA00007237"/>
    </source>
</evidence>
<comment type="similarity">
    <text evidence="3">In the C-terminal section; belongs to the APS kinase family.</text>
</comment>
<dbReference type="SUPFAM" id="SSF52540">
    <property type="entry name" value="P-loop containing nucleoside triphosphate hydrolases"/>
    <property type="match status" value="2"/>
</dbReference>
<feature type="binding site" evidence="14">
    <location>
        <begin position="449"/>
        <end position="456"/>
    </location>
    <ligand>
        <name>ATP</name>
        <dbReference type="ChEBI" id="CHEBI:30616"/>
    </ligand>
</feature>
<dbReference type="InterPro" id="IPR050100">
    <property type="entry name" value="TRAFAC_GTPase_members"/>
</dbReference>
<evidence type="ECO:0000256" key="10">
    <source>
        <dbReference type="ARBA" id="ARBA00022840"/>
    </source>
</evidence>
<dbReference type="Gene3D" id="2.40.30.10">
    <property type="entry name" value="Translation factors"/>
    <property type="match status" value="2"/>
</dbReference>
<accession>A0A840UWS6</accession>
<dbReference type="GO" id="GO:0005524">
    <property type="term" value="F:ATP binding"/>
    <property type="evidence" value="ECO:0007669"/>
    <property type="project" value="UniProtKB-UniRule"/>
</dbReference>
<dbReference type="InterPro" id="IPR000795">
    <property type="entry name" value="T_Tr_GTP-bd_dom"/>
</dbReference>
<keyword evidence="9 14" id="KW-0418">Kinase</keyword>
<feature type="domain" description="Tr-type G" evidence="15">
    <location>
        <begin position="6"/>
        <end position="207"/>
    </location>
</feature>
<comment type="similarity">
    <text evidence="14">Belongs to the APS kinase family.</text>
</comment>
<dbReference type="EMBL" id="JACHFH010000025">
    <property type="protein sequence ID" value="MBB5336845.1"/>
    <property type="molecule type" value="Genomic_DNA"/>
</dbReference>
<dbReference type="GO" id="GO:0070814">
    <property type="term" value="P:hydrogen sulfide biosynthetic process"/>
    <property type="evidence" value="ECO:0007669"/>
    <property type="project" value="UniProtKB-UniRule"/>
</dbReference>
<dbReference type="CDD" id="cd04095">
    <property type="entry name" value="CysN_NoDQ_III"/>
    <property type="match status" value="1"/>
</dbReference>
<dbReference type="GO" id="GO:0005525">
    <property type="term" value="F:GTP binding"/>
    <property type="evidence" value="ECO:0007669"/>
    <property type="project" value="UniProtKB-KW"/>
</dbReference>
<comment type="function">
    <text evidence="14">Catalyzes the synthesis of activated sulfate.</text>
</comment>
<dbReference type="GO" id="GO:0003924">
    <property type="term" value="F:GTPase activity"/>
    <property type="evidence" value="ECO:0007669"/>
    <property type="project" value="InterPro"/>
</dbReference>
<evidence type="ECO:0000259" key="15">
    <source>
        <dbReference type="PROSITE" id="PS51722"/>
    </source>
</evidence>
<dbReference type="EC" id="2.7.1.25" evidence="14"/>
<evidence type="ECO:0000313" key="16">
    <source>
        <dbReference type="EMBL" id="MBB5336845.1"/>
    </source>
</evidence>
<evidence type="ECO:0000256" key="13">
    <source>
        <dbReference type="ARBA" id="ARBA00049370"/>
    </source>
</evidence>
<dbReference type="PANTHER" id="PTHR23115">
    <property type="entry name" value="TRANSLATION FACTOR"/>
    <property type="match status" value="1"/>
</dbReference>
<comment type="pathway">
    <text evidence="14">Sulfur metabolism; hydrogen sulfide biosynthesis; sulfite from sulfate: step 2/3.</text>
</comment>
<evidence type="ECO:0000256" key="6">
    <source>
        <dbReference type="ARBA" id="ARBA00022679"/>
    </source>
</evidence>
<evidence type="ECO:0000256" key="1">
    <source>
        <dbReference type="ARBA" id="ARBA00001823"/>
    </source>
</evidence>
<dbReference type="InterPro" id="IPR041757">
    <property type="entry name" value="CysN_GTP-bd"/>
</dbReference>
<dbReference type="PROSITE" id="PS51722">
    <property type="entry name" value="G_TR_2"/>
    <property type="match status" value="1"/>
</dbReference>
<dbReference type="InterPro" id="IPR002891">
    <property type="entry name" value="APS"/>
</dbReference>
<dbReference type="NCBIfam" id="NF004035">
    <property type="entry name" value="PRK05506.1"/>
    <property type="match status" value="1"/>
</dbReference>
<keyword evidence="12" id="KW-0511">Multifunctional enzyme</keyword>
<evidence type="ECO:0000256" key="8">
    <source>
        <dbReference type="ARBA" id="ARBA00022741"/>
    </source>
</evidence>
<keyword evidence="6 14" id="KW-0808">Transferase</keyword>
<dbReference type="GO" id="GO:0004020">
    <property type="term" value="F:adenylylsulfate kinase activity"/>
    <property type="evidence" value="ECO:0007669"/>
    <property type="project" value="UniProtKB-UniRule"/>
</dbReference>
<keyword evidence="10 14" id="KW-0067">ATP-binding</keyword>
<dbReference type="Gene3D" id="3.40.50.300">
    <property type="entry name" value="P-loop containing nucleotide triphosphate hydrolases"/>
    <property type="match status" value="2"/>
</dbReference>
<evidence type="ECO:0000256" key="2">
    <source>
        <dbReference type="ARBA" id="ARBA00002357"/>
    </source>
</evidence>
<feature type="active site" description="Phosphoserine intermediate" evidence="14">
    <location>
        <position position="523"/>
    </location>
</feature>
<dbReference type="NCBIfam" id="TIGR02034">
    <property type="entry name" value="CysN"/>
    <property type="match status" value="1"/>
</dbReference>
<dbReference type="SUPFAM" id="SSF50465">
    <property type="entry name" value="EF-Tu/eEF-1alpha/eIF2-gamma C-terminal domain"/>
    <property type="match status" value="1"/>
</dbReference>
<dbReference type="Pfam" id="PF01583">
    <property type="entry name" value="APS_kinase"/>
    <property type="match status" value="1"/>
</dbReference>